<dbReference type="PROSITE" id="PS51819">
    <property type="entry name" value="VOC"/>
    <property type="match status" value="1"/>
</dbReference>
<dbReference type="Gene3D" id="3.10.180.10">
    <property type="entry name" value="2,3-Dihydroxybiphenyl 1,2-Dioxygenase, domain 1"/>
    <property type="match status" value="1"/>
</dbReference>
<organism evidence="2 3">
    <name type="scientific">Burkholderia pseudomultivorans</name>
    <dbReference type="NCBI Taxonomy" id="1207504"/>
    <lineage>
        <taxon>Bacteria</taxon>
        <taxon>Pseudomonadati</taxon>
        <taxon>Pseudomonadota</taxon>
        <taxon>Betaproteobacteria</taxon>
        <taxon>Burkholderiales</taxon>
        <taxon>Burkholderiaceae</taxon>
        <taxon>Burkholderia</taxon>
        <taxon>Burkholderia cepacia complex</taxon>
    </lineage>
</organism>
<gene>
    <name evidence="2" type="ORF">WT56_15285</name>
</gene>
<accession>A0A132EGA9</accession>
<dbReference type="CDD" id="cd08351">
    <property type="entry name" value="ChaP_like"/>
    <property type="match status" value="1"/>
</dbReference>
<evidence type="ECO:0000313" key="2">
    <source>
        <dbReference type="EMBL" id="KWF29759.1"/>
    </source>
</evidence>
<reference evidence="2 3" key="1">
    <citation type="submission" date="2015-11" db="EMBL/GenBank/DDBJ databases">
        <title>Expanding the genomic diversity of Burkholderia species for the development of highly accurate diagnostics.</title>
        <authorList>
            <person name="Sahl J."/>
            <person name="Keim P."/>
            <person name="Wagner D."/>
        </authorList>
    </citation>
    <scope>NUCLEOTIDE SEQUENCE [LARGE SCALE GENOMIC DNA]</scope>
    <source>
        <strain evidence="2 3">MSMB368WGS</strain>
    </source>
</reference>
<comment type="caution">
    <text evidence="2">The sequence shown here is derived from an EMBL/GenBank/DDBJ whole genome shotgun (WGS) entry which is preliminary data.</text>
</comment>
<proteinExistence type="predicted"/>
<dbReference type="OrthoDB" id="9812656at2"/>
<protein>
    <submittedName>
        <fullName evidence="2">Bleomycin resistance protein</fullName>
    </submittedName>
</protein>
<dbReference type="Proteomes" id="UP000062912">
    <property type="component" value="Unassembled WGS sequence"/>
</dbReference>
<evidence type="ECO:0000259" key="1">
    <source>
        <dbReference type="PROSITE" id="PS51819"/>
    </source>
</evidence>
<evidence type="ECO:0000313" key="3">
    <source>
        <dbReference type="Proteomes" id="UP000062912"/>
    </source>
</evidence>
<name>A0A132EGA9_9BURK</name>
<dbReference type="InterPro" id="IPR037523">
    <property type="entry name" value="VOC_core"/>
</dbReference>
<dbReference type="AlphaFoldDB" id="A0A132EGA9"/>
<dbReference type="InterPro" id="IPR029068">
    <property type="entry name" value="Glyas_Bleomycin-R_OHBP_Dase"/>
</dbReference>
<dbReference type="SUPFAM" id="SSF54593">
    <property type="entry name" value="Glyoxalase/Bleomycin resistance protein/Dihydroxybiphenyl dioxygenase"/>
    <property type="match status" value="1"/>
</dbReference>
<dbReference type="EMBL" id="LPJR01000029">
    <property type="protein sequence ID" value="KWF29759.1"/>
    <property type="molecule type" value="Genomic_DNA"/>
</dbReference>
<feature type="domain" description="VOC" evidence="1">
    <location>
        <begin position="1"/>
        <end position="131"/>
    </location>
</feature>
<sequence>MRGCGRSGLNASRVRLSSVHGYCRECASSRFLVELLELPAPTPFGAMLVVPLDNGVSLDFYEKDGEIASQHYAFLIDEAGFDRVFARLRERGLPHWADPAKRQPGDIYRHNGGRGVYFDDPDGHFLEVMTRPYALTG</sequence>